<dbReference type="Gene3D" id="2.40.50.120">
    <property type="match status" value="1"/>
</dbReference>
<dbReference type="EMBL" id="QOCW01000026">
    <property type="protein sequence ID" value="RBW68044.1"/>
    <property type="molecule type" value="Genomic_DNA"/>
</dbReference>
<dbReference type="InterPro" id="IPR008993">
    <property type="entry name" value="TIMP-like_OB-fold"/>
</dbReference>
<organism evidence="2 3">
    <name type="scientific">Bacillus taeanensis</name>
    <dbReference type="NCBI Taxonomy" id="273032"/>
    <lineage>
        <taxon>Bacteria</taxon>
        <taxon>Bacillati</taxon>
        <taxon>Bacillota</taxon>
        <taxon>Bacilli</taxon>
        <taxon>Bacillales</taxon>
        <taxon>Bacillaceae</taxon>
        <taxon>Bacillus</taxon>
    </lineage>
</organism>
<evidence type="ECO:0008006" key="4">
    <source>
        <dbReference type="Google" id="ProtNLM"/>
    </source>
</evidence>
<keyword evidence="1" id="KW-0812">Transmembrane</keyword>
<keyword evidence="1" id="KW-1133">Transmembrane helix</keyword>
<gene>
    <name evidence="2" type="ORF">DS031_19095</name>
</gene>
<name>A0A366XV82_9BACI</name>
<sequence>MKKLLPWMISFLIIMSFILVFFPKSIYACSCIEPGTPSEELNNSKAVFTGKVLEITEDETNYEKEVVFEVLSTYKGVTEPQVTLYTGMNSAACGFNFTVGEEYLVYATGDGRLQTTLCSRTAELAAANEDLKELGKGEEPEKEVEVKEDSGNPFPFSIVLVIVGLVVIGAVIFSRKR</sequence>
<dbReference type="RefSeq" id="WP_113807657.1">
    <property type="nucleotide sequence ID" value="NZ_QOCW01000026.1"/>
</dbReference>
<dbReference type="OrthoDB" id="8221747at2"/>
<protein>
    <recommendedName>
        <fullName evidence="4">Tissue inhibitor of metalloproteinase</fullName>
    </recommendedName>
</protein>
<evidence type="ECO:0000313" key="2">
    <source>
        <dbReference type="EMBL" id="RBW68044.1"/>
    </source>
</evidence>
<comment type="caution">
    <text evidence="2">The sequence shown here is derived from an EMBL/GenBank/DDBJ whole genome shotgun (WGS) entry which is preliminary data.</text>
</comment>
<reference evidence="2 3" key="1">
    <citation type="submission" date="2018-07" db="EMBL/GenBank/DDBJ databases">
        <title>Lottiidibacillus patelloidae gen. nov., sp. nov., isolated from the intestinal tract of a marine limpet and the reclassification of B. taeanensis BH030017T, B. algicola KMM 3737T and B. hwajinpoensis SW-72T as genus Lottiidibacillus.</title>
        <authorList>
            <person name="Liu R."/>
            <person name="Huang Z."/>
        </authorList>
    </citation>
    <scope>NUCLEOTIDE SEQUENCE [LARGE SCALE GENOMIC DNA]</scope>
    <source>
        <strain evidence="2 3">BH030017</strain>
    </source>
</reference>
<dbReference type="Proteomes" id="UP000253314">
    <property type="component" value="Unassembled WGS sequence"/>
</dbReference>
<proteinExistence type="predicted"/>
<feature type="transmembrane region" description="Helical" evidence="1">
    <location>
        <begin position="154"/>
        <end position="173"/>
    </location>
</feature>
<keyword evidence="1" id="KW-0472">Membrane</keyword>
<evidence type="ECO:0000256" key="1">
    <source>
        <dbReference type="SAM" id="Phobius"/>
    </source>
</evidence>
<dbReference type="AlphaFoldDB" id="A0A366XV82"/>
<evidence type="ECO:0000313" key="3">
    <source>
        <dbReference type="Proteomes" id="UP000253314"/>
    </source>
</evidence>
<keyword evidence="3" id="KW-1185">Reference proteome</keyword>
<dbReference type="SUPFAM" id="SSF50242">
    <property type="entry name" value="TIMP-like"/>
    <property type="match status" value="1"/>
</dbReference>
<accession>A0A366XV82</accession>